<evidence type="ECO:0000313" key="7">
    <source>
        <dbReference type="Proteomes" id="UP000586918"/>
    </source>
</evidence>
<dbReference type="GO" id="GO:0012505">
    <property type="term" value="C:endomembrane system"/>
    <property type="evidence" value="ECO:0007669"/>
    <property type="project" value="UniProtKB-SubCell"/>
</dbReference>
<reference evidence="6 7" key="1">
    <citation type="submission" date="2020-04" db="EMBL/GenBank/DDBJ databases">
        <authorList>
            <person name="Klaysubun C."/>
            <person name="Duangmal K."/>
            <person name="Lipun K."/>
        </authorList>
    </citation>
    <scope>NUCLEOTIDE SEQUENCE [LARGE SCALE GENOMIC DNA]</scope>
    <source>
        <strain evidence="6 7">DSM 45300</strain>
    </source>
</reference>
<evidence type="ECO:0000313" key="6">
    <source>
        <dbReference type="EMBL" id="NMH95395.1"/>
    </source>
</evidence>
<dbReference type="AlphaFoldDB" id="A0A848DS99"/>
<accession>A0A848DS99</accession>
<dbReference type="Proteomes" id="UP000586918">
    <property type="component" value="Unassembled WGS sequence"/>
</dbReference>
<keyword evidence="3 5" id="KW-1133">Transmembrane helix</keyword>
<evidence type="ECO:0008006" key="8">
    <source>
        <dbReference type="Google" id="ProtNLM"/>
    </source>
</evidence>
<sequence length="247" mass="25491">MSERTGAGAVGPEELAAHDSDHAHSDISGGWLRAAVFGAMDGLVTNIALIAGVGGGGADRQVIILTGMAGLVAGAFSMALGEFASVDTQNDAVQAEVEAERRELERHPHAEEAELVGMYREMGLSQATSEAVAREIHADPELAVKVHISQELGVDPDEQPSPWTAAVSSFLCFSVGGLIPLIPFLLGSSSLALGLIVGAIGLFVVGALTSRFTTRPWWVGGLRQLMFGAIAAGATYLVGSLIGVSTT</sequence>
<dbReference type="GO" id="GO:0030026">
    <property type="term" value="P:intracellular manganese ion homeostasis"/>
    <property type="evidence" value="ECO:0007669"/>
    <property type="project" value="InterPro"/>
</dbReference>
<gene>
    <name evidence="6" type="ORF">HF519_28370</name>
</gene>
<comment type="caution">
    <text evidence="6">The sequence shown here is derived from an EMBL/GenBank/DDBJ whole genome shotgun (WGS) entry which is preliminary data.</text>
</comment>
<keyword evidence="4 5" id="KW-0472">Membrane</keyword>
<proteinExistence type="predicted"/>
<dbReference type="GO" id="GO:0005384">
    <property type="term" value="F:manganese ion transmembrane transporter activity"/>
    <property type="evidence" value="ECO:0007669"/>
    <property type="project" value="InterPro"/>
</dbReference>
<evidence type="ECO:0000256" key="1">
    <source>
        <dbReference type="ARBA" id="ARBA00004127"/>
    </source>
</evidence>
<evidence type="ECO:0000256" key="4">
    <source>
        <dbReference type="ARBA" id="ARBA00023136"/>
    </source>
</evidence>
<name>A0A848DS99_9PSEU</name>
<dbReference type="EMBL" id="JAAXKZ010000183">
    <property type="protein sequence ID" value="NMH95395.1"/>
    <property type="molecule type" value="Genomic_DNA"/>
</dbReference>
<dbReference type="InterPro" id="IPR008217">
    <property type="entry name" value="Ccc1_fam"/>
</dbReference>
<evidence type="ECO:0000256" key="5">
    <source>
        <dbReference type="SAM" id="Phobius"/>
    </source>
</evidence>
<keyword evidence="7" id="KW-1185">Reference proteome</keyword>
<feature type="transmembrane region" description="Helical" evidence="5">
    <location>
        <begin position="225"/>
        <end position="244"/>
    </location>
</feature>
<feature type="transmembrane region" description="Helical" evidence="5">
    <location>
        <begin position="163"/>
        <end position="186"/>
    </location>
</feature>
<protein>
    <recommendedName>
        <fullName evidence="8">VIT family protein</fullName>
    </recommendedName>
</protein>
<evidence type="ECO:0000256" key="3">
    <source>
        <dbReference type="ARBA" id="ARBA00022989"/>
    </source>
</evidence>
<organism evidence="6 7">
    <name type="scientific">Pseudonocardia bannensis</name>
    <dbReference type="NCBI Taxonomy" id="630973"/>
    <lineage>
        <taxon>Bacteria</taxon>
        <taxon>Bacillati</taxon>
        <taxon>Actinomycetota</taxon>
        <taxon>Actinomycetes</taxon>
        <taxon>Pseudonocardiales</taxon>
        <taxon>Pseudonocardiaceae</taxon>
        <taxon>Pseudonocardia</taxon>
    </lineage>
</organism>
<dbReference type="RefSeq" id="WP_169416053.1">
    <property type="nucleotide sequence ID" value="NZ_JAAXKZ010000183.1"/>
</dbReference>
<feature type="transmembrane region" description="Helical" evidence="5">
    <location>
        <begin position="62"/>
        <end position="80"/>
    </location>
</feature>
<feature type="transmembrane region" description="Helical" evidence="5">
    <location>
        <begin position="193"/>
        <end position="213"/>
    </location>
</feature>
<keyword evidence="2 5" id="KW-0812">Transmembrane</keyword>
<dbReference type="Pfam" id="PF01988">
    <property type="entry name" value="VIT1"/>
    <property type="match status" value="1"/>
</dbReference>
<feature type="transmembrane region" description="Helical" evidence="5">
    <location>
        <begin position="30"/>
        <end position="50"/>
    </location>
</feature>
<comment type="subcellular location">
    <subcellularLocation>
        <location evidence="1">Endomembrane system</location>
        <topology evidence="1">Multi-pass membrane protein</topology>
    </subcellularLocation>
</comment>
<evidence type="ECO:0000256" key="2">
    <source>
        <dbReference type="ARBA" id="ARBA00022692"/>
    </source>
</evidence>
<dbReference type="PANTHER" id="PTHR31851">
    <property type="entry name" value="FE(2+)/MN(2+) TRANSPORTER PCL1"/>
    <property type="match status" value="1"/>
</dbReference>